<accession>A0A9E6NVA7</accession>
<dbReference type="GO" id="GO:0003676">
    <property type="term" value="F:nucleic acid binding"/>
    <property type="evidence" value="ECO:0007669"/>
    <property type="project" value="InterPro"/>
</dbReference>
<organism evidence="2 3">
    <name type="scientific">Pseudomonas zeae</name>
    <dbReference type="NCBI Taxonomy" id="2745510"/>
    <lineage>
        <taxon>Bacteria</taxon>
        <taxon>Pseudomonadati</taxon>
        <taxon>Pseudomonadota</taxon>
        <taxon>Gammaproteobacteria</taxon>
        <taxon>Pseudomonadales</taxon>
        <taxon>Pseudomonadaceae</taxon>
        <taxon>Pseudomonas</taxon>
    </lineage>
</organism>
<dbReference type="Pfam" id="PF01844">
    <property type="entry name" value="HNH"/>
    <property type="match status" value="1"/>
</dbReference>
<keyword evidence="2" id="KW-0540">Nuclease</keyword>
<reference evidence="2" key="1">
    <citation type="journal article" date="2020" name="Microorganisms">
        <title>Reliable Identification of Environmental Pseudomonas Isolates Using the rpoD Gene.</title>
        <authorList>
            <consortium name="The Broad Institute Genome Sequencing Platform"/>
            <person name="Girard L."/>
            <person name="Lood C."/>
            <person name="Rokni-Zadeh H."/>
            <person name="van Noort V."/>
            <person name="Lavigne R."/>
            <person name="De Mot R."/>
        </authorList>
    </citation>
    <scope>NUCLEOTIDE SEQUENCE</scope>
    <source>
        <strain evidence="2">OE 48.2</strain>
    </source>
</reference>
<keyword evidence="2" id="KW-0378">Hydrolase</keyword>
<dbReference type="SMART" id="SM00507">
    <property type="entry name" value="HNHc"/>
    <property type="match status" value="1"/>
</dbReference>
<dbReference type="GO" id="GO:0008270">
    <property type="term" value="F:zinc ion binding"/>
    <property type="evidence" value="ECO:0007669"/>
    <property type="project" value="InterPro"/>
</dbReference>
<dbReference type="GO" id="GO:0004519">
    <property type="term" value="F:endonuclease activity"/>
    <property type="evidence" value="ECO:0007669"/>
    <property type="project" value="UniProtKB-KW"/>
</dbReference>
<sequence>MDEVIKIAHWKGCTIRVALIKSKSPVRQDDERASADYRLLDPEPWHLVMYEMETGSFLLRRGAKPSSEASEPKAIDVVGAAGSLADAQAFPEITIDSYGVGVADQFTGNEHPDREALSKFVWVRNAKVRQSVLARSKGCCEYCGRIGFRKTNGDIYLETHHVVSLSEVGADTPENVIALCPEHHREAHYGIEREVLKTLFIQKLAGLSI</sequence>
<dbReference type="InterPro" id="IPR002711">
    <property type="entry name" value="HNH"/>
</dbReference>
<protein>
    <submittedName>
        <fullName evidence="2">HNH endonuclease</fullName>
    </submittedName>
</protein>
<evidence type="ECO:0000313" key="2">
    <source>
        <dbReference type="EMBL" id="QXI14674.1"/>
    </source>
</evidence>
<gene>
    <name evidence="2" type="ORF">HU754_015070</name>
</gene>
<evidence type="ECO:0000259" key="1">
    <source>
        <dbReference type="SMART" id="SM00507"/>
    </source>
</evidence>
<dbReference type="EMBL" id="CP077090">
    <property type="protein sequence ID" value="QXI14674.1"/>
    <property type="molecule type" value="Genomic_DNA"/>
</dbReference>
<dbReference type="Gene3D" id="1.10.30.50">
    <property type="match status" value="1"/>
</dbReference>
<keyword evidence="2" id="KW-0255">Endonuclease</keyword>
<reference evidence="2" key="2">
    <citation type="journal article" date="2021" name="Microorganisms">
        <title>The Ever-Expanding Pseudomonas Genus: Description of 43 New Species and Partition of the Pseudomonas putida Group.</title>
        <authorList>
            <person name="Girard L."/>
            <person name="Lood C."/>
            <person name="Hofte M."/>
            <person name="Vandamme P."/>
            <person name="Rokni-Zadeh H."/>
            <person name="van Noort V."/>
            <person name="Lavigne R."/>
            <person name="De Mot R."/>
        </authorList>
    </citation>
    <scope>NUCLEOTIDE SEQUENCE</scope>
    <source>
        <strain evidence="2">OE 48.2</strain>
    </source>
</reference>
<evidence type="ECO:0000313" key="3">
    <source>
        <dbReference type="Proteomes" id="UP000627092"/>
    </source>
</evidence>
<dbReference type="InterPro" id="IPR003615">
    <property type="entry name" value="HNH_nuc"/>
</dbReference>
<dbReference type="Proteomes" id="UP000627092">
    <property type="component" value="Chromosome"/>
</dbReference>
<dbReference type="AlphaFoldDB" id="A0A9E6NVA7"/>
<feature type="domain" description="HNH nuclease" evidence="1">
    <location>
        <begin position="127"/>
        <end position="185"/>
    </location>
</feature>
<dbReference type="KEGG" id="pze:HU754_015070"/>
<proteinExistence type="predicted"/>
<dbReference type="CDD" id="cd00085">
    <property type="entry name" value="HNHc"/>
    <property type="match status" value="1"/>
</dbReference>
<name>A0A9E6NVA7_9PSED</name>